<name>A0A068QK24_9VIRU</name>
<evidence type="ECO:0000313" key="1">
    <source>
        <dbReference type="EMBL" id="CCV02382.1"/>
    </source>
</evidence>
<sequence length="143" mass="17266">MTCFNCDFEFMDKIINNNDVHFNYKPTINIKNLLPRLCEKLRVTQFFSGECKESKFFQKYTTCDCGHCTRDCDYYTNNLANYILLFFYKDEWIVIFNIHYYSQVPEWSNKFSSITCSPFSRKKQAVNFIKERLSELEDELKQK</sequence>
<dbReference type="RefSeq" id="YP_009046624.1">
    <property type="nucleotide sequence ID" value="NC_024451.1"/>
</dbReference>
<keyword evidence="2" id="KW-1185">Reference proteome</keyword>
<dbReference type="EMBL" id="HF920637">
    <property type="protein sequence ID" value="CCV02382.1"/>
    <property type="molecule type" value="Genomic_DNA"/>
</dbReference>
<dbReference type="KEGG" id="vg:19738594"/>
<protein>
    <submittedName>
        <fullName evidence="1">Uncharacterized protein</fullName>
    </submittedName>
</protein>
<evidence type="ECO:0000313" key="2">
    <source>
        <dbReference type="Proteomes" id="UP000114278"/>
    </source>
</evidence>
<proteinExistence type="predicted"/>
<accession>A0A068QK24</accession>
<dbReference type="Proteomes" id="UP000114278">
    <property type="component" value="Segment"/>
</dbReference>
<organism evidence="1 2">
    <name type="scientific">Armadillidium vulgare iridescent virus</name>
    <dbReference type="NCBI Taxonomy" id="72201"/>
    <lineage>
        <taxon>Viruses</taxon>
        <taxon>Varidnaviria</taxon>
        <taxon>Bamfordvirae</taxon>
        <taxon>Nucleocytoviricota</taxon>
        <taxon>Megaviricetes</taxon>
        <taxon>Pimascovirales</taxon>
        <taxon>Pimascovirales incertae sedis</taxon>
        <taxon>Iridoviridae</taxon>
        <taxon>Betairidovirinae</taxon>
        <taxon>Iridovirus</taxon>
        <taxon>Iridovirus armadillidium1</taxon>
        <taxon>Invertebrate iridescent virus 31</taxon>
    </lineage>
</organism>
<dbReference type="GeneID" id="19738594"/>
<gene>
    <name evidence="1" type="primary">010L</name>
    <name evidence="1" type="ORF">IIV31_010L</name>
</gene>
<reference evidence="1 2" key="1">
    <citation type="journal article" date="2014" name="J. Gen. Virol.">
        <title>Genome sequence of a crustacean iridovirus, IIV31, isolated from the pill bug, Armadillidium vulgare.</title>
        <authorList>
            <person name="Piegu B."/>
            <person name="Guizard S."/>
            <person name="Yeping T."/>
            <person name="Cruaud C."/>
            <person name="Asgari S."/>
            <person name="Bideshi D.K."/>
            <person name="Federici B.A."/>
            <person name="Bigot Y."/>
        </authorList>
    </citation>
    <scope>NUCLEOTIDE SEQUENCE [LARGE SCALE GENOMIC DNA]</scope>
</reference>